<evidence type="ECO:0000313" key="4">
    <source>
        <dbReference type="Proteomes" id="UP001219525"/>
    </source>
</evidence>
<dbReference type="AlphaFoldDB" id="A0AAD6UZL0"/>
<dbReference type="Proteomes" id="UP001219525">
    <property type="component" value="Unassembled WGS sequence"/>
</dbReference>
<dbReference type="Pfam" id="PF14494">
    <property type="entry name" value="DUF4436"/>
    <property type="match status" value="1"/>
</dbReference>
<feature type="region of interest" description="Disordered" evidence="1">
    <location>
        <begin position="13"/>
        <end position="33"/>
    </location>
</feature>
<feature type="transmembrane region" description="Helical" evidence="2">
    <location>
        <begin position="49"/>
        <end position="71"/>
    </location>
</feature>
<evidence type="ECO:0000313" key="3">
    <source>
        <dbReference type="EMBL" id="KAJ7196072.1"/>
    </source>
</evidence>
<name>A0AAD6UZL0_9AGAR</name>
<feature type="transmembrane region" description="Helical" evidence="2">
    <location>
        <begin position="356"/>
        <end position="376"/>
    </location>
</feature>
<evidence type="ECO:0000256" key="1">
    <source>
        <dbReference type="SAM" id="MobiDB-lite"/>
    </source>
</evidence>
<keyword evidence="2" id="KW-0472">Membrane</keyword>
<comment type="caution">
    <text evidence="3">The sequence shown here is derived from an EMBL/GenBank/DDBJ whole genome shotgun (WGS) entry which is preliminary data.</text>
</comment>
<feature type="transmembrane region" description="Helical" evidence="2">
    <location>
        <begin position="285"/>
        <end position="310"/>
    </location>
</feature>
<evidence type="ECO:0008006" key="5">
    <source>
        <dbReference type="Google" id="ProtNLM"/>
    </source>
</evidence>
<dbReference type="InterPro" id="IPR027948">
    <property type="entry name" value="DUF4436"/>
</dbReference>
<feature type="compositionally biased region" description="Polar residues" evidence="1">
    <location>
        <begin position="16"/>
        <end position="28"/>
    </location>
</feature>
<protein>
    <recommendedName>
        <fullName evidence="5">Transmembrane protein</fullName>
    </recommendedName>
</protein>
<evidence type="ECO:0000256" key="2">
    <source>
        <dbReference type="SAM" id="Phobius"/>
    </source>
</evidence>
<proteinExistence type="predicted"/>
<dbReference type="EMBL" id="JARJCW010000086">
    <property type="protein sequence ID" value="KAJ7196072.1"/>
    <property type="molecule type" value="Genomic_DNA"/>
</dbReference>
<organism evidence="3 4">
    <name type="scientific">Mycena pura</name>
    <dbReference type="NCBI Taxonomy" id="153505"/>
    <lineage>
        <taxon>Eukaryota</taxon>
        <taxon>Fungi</taxon>
        <taxon>Dikarya</taxon>
        <taxon>Basidiomycota</taxon>
        <taxon>Agaricomycotina</taxon>
        <taxon>Agaricomycetes</taxon>
        <taxon>Agaricomycetidae</taxon>
        <taxon>Agaricales</taxon>
        <taxon>Marasmiineae</taxon>
        <taxon>Mycenaceae</taxon>
        <taxon>Mycena</taxon>
    </lineage>
</organism>
<sequence length="393" mass="42953">MATTNYISYATEDAPGSSTQLSEKNASYSDPPLGRRQRNRMLVRKWAPLFFLLIFLGVMITAVVLTGVFFLRSDKKTLQKHSLDDDSALVGQFNDNRTDLVSSEHLVSFAIDLSSFDPGGDLTYSLYNGLFVNSSTDGAAPATGAEIIPVCIVIEDPSSVRLPLIISINAEGQVVINQNTTSSNSSTDGVVSKYPFDVYTSSLNYIAVSPTNSSIPCEDYLGDPATIDFSVFQPVVASIVFLSQELDGFDAHIQSALIADDDEDAIGPGTVQLTFTVRRRRVIQFFAVIMLAVTWLITIAIIIGSVQVMAYNKEARYDLVAASTALLFALPTIRDAEPGIPESPTTDWFVPIAVGYFWQIALLGICTFALIVHSIWHLQVDKKKEAVELKKEV</sequence>
<keyword evidence="4" id="KW-1185">Reference proteome</keyword>
<gene>
    <name evidence="3" type="ORF">GGX14DRAFT_700612</name>
</gene>
<reference evidence="3" key="1">
    <citation type="submission" date="2023-03" db="EMBL/GenBank/DDBJ databases">
        <title>Massive genome expansion in bonnet fungi (Mycena s.s.) driven by repeated elements and novel gene families across ecological guilds.</title>
        <authorList>
            <consortium name="Lawrence Berkeley National Laboratory"/>
            <person name="Harder C.B."/>
            <person name="Miyauchi S."/>
            <person name="Viragh M."/>
            <person name="Kuo A."/>
            <person name="Thoen E."/>
            <person name="Andreopoulos B."/>
            <person name="Lu D."/>
            <person name="Skrede I."/>
            <person name="Drula E."/>
            <person name="Henrissat B."/>
            <person name="Morin E."/>
            <person name="Kohler A."/>
            <person name="Barry K."/>
            <person name="LaButti K."/>
            <person name="Morin E."/>
            <person name="Salamov A."/>
            <person name="Lipzen A."/>
            <person name="Mereny Z."/>
            <person name="Hegedus B."/>
            <person name="Baldrian P."/>
            <person name="Stursova M."/>
            <person name="Weitz H."/>
            <person name="Taylor A."/>
            <person name="Grigoriev I.V."/>
            <person name="Nagy L.G."/>
            <person name="Martin F."/>
            <person name="Kauserud H."/>
        </authorList>
    </citation>
    <scope>NUCLEOTIDE SEQUENCE</scope>
    <source>
        <strain evidence="3">9144</strain>
    </source>
</reference>
<keyword evidence="2" id="KW-0812">Transmembrane</keyword>
<accession>A0AAD6UZL0</accession>
<keyword evidence="2" id="KW-1133">Transmembrane helix</keyword>